<comment type="caution">
    <text evidence="2">The sequence shown here is derived from an EMBL/GenBank/DDBJ whole genome shotgun (WGS) entry which is preliminary data.</text>
</comment>
<evidence type="ECO:0000313" key="3">
    <source>
        <dbReference type="Proteomes" id="UP001556040"/>
    </source>
</evidence>
<dbReference type="EMBL" id="JBFMIA010000010">
    <property type="protein sequence ID" value="MEW9502460.1"/>
    <property type="molecule type" value="Genomic_DNA"/>
</dbReference>
<dbReference type="SUPFAM" id="SSF55826">
    <property type="entry name" value="YbaK/ProRS associated domain"/>
    <property type="match status" value="1"/>
</dbReference>
<proteinExistence type="predicted"/>
<dbReference type="Gene3D" id="3.90.960.10">
    <property type="entry name" value="YbaK/aminoacyl-tRNA synthetase-associated domain"/>
    <property type="match status" value="1"/>
</dbReference>
<sequence>MCPCLANEEQVLNGTGYPAGGVPSFGFDAVFLIDPKVIELEYVYTGGGSPNSLVKVNVKELLEINNGIVVRVRK</sequence>
<name>A0ABV3Q546_9BACL</name>
<dbReference type="InterPro" id="IPR007214">
    <property type="entry name" value="YbaK/aa-tRNA-synth-assoc-dom"/>
</dbReference>
<evidence type="ECO:0000259" key="1">
    <source>
        <dbReference type="Pfam" id="PF04073"/>
    </source>
</evidence>
<feature type="domain" description="YbaK/aminoacyl-tRNA synthetase-associated" evidence="1">
    <location>
        <begin position="5"/>
        <end position="63"/>
    </location>
</feature>
<evidence type="ECO:0000313" key="2">
    <source>
        <dbReference type="EMBL" id="MEW9502460.1"/>
    </source>
</evidence>
<accession>A0ABV3Q546</accession>
<organism evidence="2 3">
    <name type="scientific">Jeotgalibacillus marinus</name>
    <dbReference type="NCBI Taxonomy" id="86667"/>
    <lineage>
        <taxon>Bacteria</taxon>
        <taxon>Bacillati</taxon>
        <taxon>Bacillota</taxon>
        <taxon>Bacilli</taxon>
        <taxon>Bacillales</taxon>
        <taxon>Caryophanaceae</taxon>
        <taxon>Jeotgalibacillus</taxon>
    </lineage>
</organism>
<dbReference type="Pfam" id="PF04073">
    <property type="entry name" value="tRNA_edit"/>
    <property type="match status" value="1"/>
</dbReference>
<dbReference type="RefSeq" id="WP_367779951.1">
    <property type="nucleotide sequence ID" value="NZ_JBFMIA010000010.1"/>
</dbReference>
<protein>
    <submittedName>
        <fullName evidence="2">YbaK/EbsC family protein</fullName>
    </submittedName>
</protein>
<gene>
    <name evidence="2" type="ORF">AB1471_11715</name>
</gene>
<dbReference type="InterPro" id="IPR036754">
    <property type="entry name" value="YbaK/aa-tRNA-synt-asso_dom_sf"/>
</dbReference>
<reference evidence="2 3" key="1">
    <citation type="journal article" date="1979" name="Int. J. Syst. Evol. Microbiol.">
        <title>Bacillus globisporus subsp. marinus subsp. nov.</title>
        <authorList>
            <person name="Liu H."/>
        </authorList>
    </citation>
    <scope>NUCLEOTIDE SEQUENCE [LARGE SCALE GENOMIC DNA]</scope>
    <source>
        <strain evidence="2 3">DSM 1297</strain>
    </source>
</reference>
<keyword evidence="3" id="KW-1185">Reference proteome</keyword>
<dbReference type="Proteomes" id="UP001556040">
    <property type="component" value="Unassembled WGS sequence"/>
</dbReference>